<dbReference type="Pfam" id="PF09836">
    <property type="entry name" value="DUF2063"/>
    <property type="match status" value="1"/>
</dbReference>
<evidence type="ECO:0000313" key="4">
    <source>
        <dbReference type="Proteomes" id="UP000675747"/>
    </source>
</evidence>
<sequence length="247" mass="26605">MRLQDLQRSFLAALDGAPLPQGIAARGLRVHANNRRERLSEALRDTYARTALMLGDADFARHAGSYIAAHAPASWTLSDYGAGFPDHLDAALPGEPVVAELAWLDAGLRRAFAGRDATPLQLDRLAAEDWETVGFAFLPTLGFTRLRSNAPAIWSALAAGRPVPPAARLPTGSGVRIWRAGLDPRFATMSPRECACLDLALAGASFGEICQWLDRQLEVDDAAREAGLLLRTWVDDGLVVALREGDA</sequence>
<keyword evidence="2" id="KW-0238">DNA-binding</keyword>
<accession>A0A8J7VSJ0</accession>
<reference evidence="3 4" key="1">
    <citation type="journal article" date="2021" name="Microbiol. Resour. Announc.">
        <title>Draft Genome Sequence of Coralloluteibacterium stylophorae LMG 29479T.</title>
        <authorList>
            <person name="Karlyshev A.V."/>
            <person name="Kudryashova E.B."/>
            <person name="Ariskina E.V."/>
            <person name="Conroy A.P."/>
            <person name="Abidueva E.Y."/>
        </authorList>
    </citation>
    <scope>NUCLEOTIDE SEQUENCE [LARGE SCALE GENOMIC DNA]</scope>
    <source>
        <strain evidence="3 4">LMG 29479</strain>
    </source>
</reference>
<dbReference type="AlphaFoldDB" id="A0A8J7VSJ0"/>
<reference evidence="2" key="2">
    <citation type="submission" date="2021-04" db="EMBL/GenBank/DDBJ databases">
        <authorList>
            <person name="Karlyshev A.V."/>
        </authorList>
    </citation>
    <scope>NUCLEOTIDE SEQUENCE</scope>
    <source>
        <strain evidence="2">LMG 29479</strain>
    </source>
</reference>
<proteinExistence type="predicted"/>
<dbReference type="RefSeq" id="WP_211925003.1">
    <property type="nucleotide sequence ID" value="NZ_JAGQFT020000004.1"/>
</dbReference>
<name>A0A8J7VSJ0_9GAMM</name>
<evidence type="ECO:0000313" key="2">
    <source>
        <dbReference type="EMBL" id="MBR0561033.1"/>
    </source>
</evidence>
<protein>
    <submittedName>
        <fullName evidence="2 3">DNA-binding domain-containing protein</fullName>
    </submittedName>
</protein>
<dbReference type="Proteomes" id="UP000675747">
    <property type="component" value="Unassembled WGS sequence"/>
</dbReference>
<feature type="domain" description="Putative DNA-binding" evidence="1">
    <location>
        <begin position="6"/>
        <end position="88"/>
    </location>
</feature>
<evidence type="ECO:0000313" key="3">
    <source>
        <dbReference type="EMBL" id="MBS7456879.1"/>
    </source>
</evidence>
<dbReference type="EMBL" id="JAGQFT020000004">
    <property type="protein sequence ID" value="MBS7456879.1"/>
    <property type="molecule type" value="Genomic_DNA"/>
</dbReference>
<keyword evidence="4" id="KW-1185">Reference proteome</keyword>
<dbReference type="GO" id="GO:0003677">
    <property type="term" value="F:DNA binding"/>
    <property type="evidence" value="ECO:0007669"/>
    <property type="project" value="UniProtKB-KW"/>
</dbReference>
<gene>
    <name evidence="2" type="ORF">KB893_00660</name>
    <name evidence="3" type="ORF">KB893_007005</name>
</gene>
<dbReference type="InterPro" id="IPR018640">
    <property type="entry name" value="DUF2063"/>
</dbReference>
<evidence type="ECO:0000259" key="1">
    <source>
        <dbReference type="Pfam" id="PF09836"/>
    </source>
</evidence>
<dbReference type="EMBL" id="JAGQFT010000002">
    <property type="protein sequence ID" value="MBR0561033.1"/>
    <property type="molecule type" value="Genomic_DNA"/>
</dbReference>
<comment type="caution">
    <text evidence="2">The sequence shown here is derived from an EMBL/GenBank/DDBJ whole genome shotgun (WGS) entry which is preliminary data.</text>
</comment>
<organism evidence="2">
    <name type="scientific">Coralloluteibacterium stylophorae</name>
    <dbReference type="NCBI Taxonomy" id="1776034"/>
    <lineage>
        <taxon>Bacteria</taxon>
        <taxon>Pseudomonadati</taxon>
        <taxon>Pseudomonadota</taxon>
        <taxon>Gammaproteobacteria</taxon>
        <taxon>Lysobacterales</taxon>
        <taxon>Lysobacteraceae</taxon>
        <taxon>Coralloluteibacterium</taxon>
    </lineage>
</organism>